<dbReference type="InterPro" id="IPR001296">
    <property type="entry name" value="Glyco_trans_1"/>
</dbReference>
<evidence type="ECO:0000259" key="3">
    <source>
        <dbReference type="Pfam" id="PF13439"/>
    </source>
</evidence>
<dbReference type="EMBL" id="RJJR01000008">
    <property type="protein sequence ID" value="RNI36171.1"/>
    <property type="molecule type" value="Genomic_DNA"/>
</dbReference>
<evidence type="ECO:0000313" key="5">
    <source>
        <dbReference type="Proteomes" id="UP000267223"/>
    </source>
</evidence>
<dbReference type="AlphaFoldDB" id="A0A3M9NEM0"/>
<feature type="domain" description="Glycosyl transferase family 1" evidence="2">
    <location>
        <begin position="174"/>
        <end position="340"/>
    </location>
</feature>
<dbReference type="Pfam" id="PF13439">
    <property type="entry name" value="Glyco_transf_4"/>
    <property type="match status" value="1"/>
</dbReference>
<dbReference type="GO" id="GO:0016757">
    <property type="term" value="F:glycosyltransferase activity"/>
    <property type="evidence" value="ECO:0007669"/>
    <property type="project" value="InterPro"/>
</dbReference>
<dbReference type="OrthoDB" id="9801609at2"/>
<reference evidence="4 5" key="1">
    <citation type="submission" date="2018-11" db="EMBL/GenBank/DDBJ databases">
        <title>Draft genome sequence of Ferruginibacter sp. BO-59.</title>
        <authorList>
            <person name="Im W.T."/>
        </authorList>
    </citation>
    <scope>NUCLEOTIDE SEQUENCE [LARGE SCALE GENOMIC DNA]</scope>
    <source>
        <strain evidence="4 5">BO-59</strain>
    </source>
</reference>
<feature type="domain" description="Glycosyltransferase subfamily 4-like N-terminal" evidence="3">
    <location>
        <begin position="20"/>
        <end position="161"/>
    </location>
</feature>
<evidence type="ECO:0000259" key="2">
    <source>
        <dbReference type="Pfam" id="PF00534"/>
    </source>
</evidence>
<protein>
    <submittedName>
        <fullName evidence="4">Glycosyltransferase</fullName>
    </submittedName>
</protein>
<keyword evidence="1 4" id="KW-0808">Transferase</keyword>
<dbReference type="PANTHER" id="PTHR46401">
    <property type="entry name" value="GLYCOSYLTRANSFERASE WBBK-RELATED"/>
    <property type="match status" value="1"/>
</dbReference>
<keyword evidence="5" id="KW-1185">Reference proteome</keyword>
<evidence type="ECO:0000313" key="4">
    <source>
        <dbReference type="EMBL" id="RNI36171.1"/>
    </source>
</evidence>
<sequence>MRIAINASSLTSDHFEILLRLANRYNEHIFLFFFDSEPAISTLPSNVHPVIIKPQQSIRWFSKTIYQRQLAAALKKHKAGIFISEAFVSSHTNVPQILISPDLTYIFYPASLNKKQLSTAKKNTPKFLQKADTIVVNSHFFKNEIIKRFGIDNQKIKIIYPSLRKKIQSISEEEKIAVKEKYADGNEYFIYHGIISMEQNLVNLLKAFSFFKKRQRSKMRLFFTGKSGLKYDEFIHLLASYKFKNEVIVKANETHSGNEKLLSCAYASLHVPFYESEGHAILETMSWQIPLVVSNNGLLKEYCGEAAFYSDPGNFNDIADKMMLIFKDEQKRHDLIENGTRELKKFTESEADNTWYEIIKEIERNDVKIG</sequence>
<dbReference type="GO" id="GO:0009103">
    <property type="term" value="P:lipopolysaccharide biosynthetic process"/>
    <property type="evidence" value="ECO:0007669"/>
    <property type="project" value="TreeGrafter"/>
</dbReference>
<comment type="caution">
    <text evidence="4">The sequence shown here is derived from an EMBL/GenBank/DDBJ whole genome shotgun (WGS) entry which is preliminary data.</text>
</comment>
<dbReference type="RefSeq" id="WP_123120724.1">
    <property type="nucleotide sequence ID" value="NZ_RJJR01000008.1"/>
</dbReference>
<dbReference type="Proteomes" id="UP000267223">
    <property type="component" value="Unassembled WGS sequence"/>
</dbReference>
<proteinExistence type="predicted"/>
<dbReference type="PANTHER" id="PTHR46401:SF2">
    <property type="entry name" value="GLYCOSYLTRANSFERASE WBBK-RELATED"/>
    <property type="match status" value="1"/>
</dbReference>
<evidence type="ECO:0000256" key="1">
    <source>
        <dbReference type="ARBA" id="ARBA00022679"/>
    </source>
</evidence>
<organism evidence="4 5">
    <name type="scientific">Hanamia caeni</name>
    <dbReference type="NCBI Taxonomy" id="2294116"/>
    <lineage>
        <taxon>Bacteria</taxon>
        <taxon>Pseudomonadati</taxon>
        <taxon>Bacteroidota</taxon>
        <taxon>Chitinophagia</taxon>
        <taxon>Chitinophagales</taxon>
        <taxon>Chitinophagaceae</taxon>
        <taxon>Hanamia</taxon>
    </lineage>
</organism>
<dbReference type="InterPro" id="IPR028098">
    <property type="entry name" value="Glyco_trans_4-like_N"/>
</dbReference>
<accession>A0A3M9NEM0</accession>
<gene>
    <name evidence="4" type="ORF">EFY79_10815</name>
</gene>
<dbReference type="SUPFAM" id="SSF53756">
    <property type="entry name" value="UDP-Glycosyltransferase/glycogen phosphorylase"/>
    <property type="match status" value="1"/>
</dbReference>
<dbReference type="Pfam" id="PF00534">
    <property type="entry name" value="Glycos_transf_1"/>
    <property type="match status" value="1"/>
</dbReference>
<name>A0A3M9NEM0_9BACT</name>
<dbReference type="Gene3D" id="3.40.50.2000">
    <property type="entry name" value="Glycogen Phosphorylase B"/>
    <property type="match status" value="2"/>
</dbReference>